<gene>
    <name evidence="2" type="ORF">PILCRDRAFT_908</name>
</gene>
<dbReference type="EMBL" id="KN832971">
    <property type="protein sequence ID" value="KIM91797.1"/>
    <property type="molecule type" value="Genomic_DNA"/>
</dbReference>
<dbReference type="HOGENOM" id="CLU_2004761_0_0_1"/>
<proteinExistence type="predicted"/>
<evidence type="ECO:0000256" key="1">
    <source>
        <dbReference type="SAM" id="MobiDB-lite"/>
    </source>
</evidence>
<keyword evidence="3" id="KW-1185">Reference proteome</keyword>
<reference evidence="3" key="2">
    <citation type="submission" date="2015-01" db="EMBL/GenBank/DDBJ databases">
        <title>Evolutionary Origins and Diversification of the Mycorrhizal Mutualists.</title>
        <authorList>
            <consortium name="DOE Joint Genome Institute"/>
            <consortium name="Mycorrhizal Genomics Consortium"/>
            <person name="Kohler A."/>
            <person name="Kuo A."/>
            <person name="Nagy L.G."/>
            <person name="Floudas D."/>
            <person name="Copeland A."/>
            <person name="Barry K.W."/>
            <person name="Cichocki N."/>
            <person name="Veneault-Fourrey C."/>
            <person name="LaButti K."/>
            <person name="Lindquist E.A."/>
            <person name="Lipzen A."/>
            <person name="Lundell T."/>
            <person name="Morin E."/>
            <person name="Murat C."/>
            <person name="Riley R."/>
            <person name="Ohm R."/>
            <person name="Sun H."/>
            <person name="Tunlid A."/>
            <person name="Henrissat B."/>
            <person name="Grigoriev I.V."/>
            <person name="Hibbett D.S."/>
            <person name="Martin F."/>
        </authorList>
    </citation>
    <scope>NUCLEOTIDE SEQUENCE [LARGE SCALE GENOMIC DNA]</scope>
    <source>
        <strain evidence="3">F 1598</strain>
    </source>
</reference>
<sequence length="124" mass="12790">MASEDAYNLENAARPAKSKGKALKVELPAPSDSDGNTVSSIKPNSDAVKNKGKARKMYSPVCSDSGGAAGAITMDPIGKLNRRRTPSDWEDLSDNGSKPVIVSGRPGGSGSGAGYSDSKNCFNV</sequence>
<feature type="compositionally biased region" description="Polar residues" evidence="1">
    <location>
        <begin position="33"/>
        <end position="43"/>
    </location>
</feature>
<evidence type="ECO:0000313" key="2">
    <source>
        <dbReference type="EMBL" id="KIM91797.1"/>
    </source>
</evidence>
<dbReference type="AlphaFoldDB" id="A0A0C3CQ49"/>
<evidence type="ECO:0000313" key="3">
    <source>
        <dbReference type="Proteomes" id="UP000054166"/>
    </source>
</evidence>
<organism evidence="2 3">
    <name type="scientific">Piloderma croceum (strain F 1598)</name>
    <dbReference type="NCBI Taxonomy" id="765440"/>
    <lineage>
        <taxon>Eukaryota</taxon>
        <taxon>Fungi</taxon>
        <taxon>Dikarya</taxon>
        <taxon>Basidiomycota</taxon>
        <taxon>Agaricomycotina</taxon>
        <taxon>Agaricomycetes</taxon>
        <taxon>Agaricomycetidae</taxon>
        <taxon>Atheliales</taxon>
        <taxon>Atheliaceae</taxon>
        <taxon>Piloderma</taxon>
    </lineage>
</organism>
<reference evidence="2 3" key="1">
    <citation type="submission" date="2014-04" db="EMBL/GenBank/DDBJ databases">
        <authorList>
            <consortium name="DOE Joint Genome Institute"/>
            <person name="Kuo A."/>
            <person name="Tarkka M."/>
            <person name="Buscot F."/>
            <person name="Kohler A."/>
            <person name="Nagy L.G."/>
            <person name="Floudas D."/>
            <person name="Copeland A."/>
            <person name="Barry K.W."/>
            <person name="Cichocki N."/>
            <person name="Veneault-Fourrey C."/>
            <person name="LaButti K."/>
            <person name="Lindquist E.A."/>
            <person name="Lipzen A."/>
            <person name="Lundell T."/>
            <person name="Morin E."/>
            <person name="Murat C."/>
            <person name="Sun H."/>
            <person name="Tunlid A."/>
            <person name="Henrissat B."/>
            <person name="Grigoriev I.V."/>
            <person name="Hibbett D.S."/>
            <person name="Martin F."/>
            <person name="Nordberg H.P."/>
            <person name="Cantor M.N."/>
            <person name="Hua S.X."/>
        </authorList>
    </citation>
    <scope>NUCLEOTIDE SEQUENCE [LARGE SCALE GENOMIC DNA]</scope>
    <source>
        <strain evidence="2 3">F 1598</strain>
    </source>
</reference>
<feature type="region of interest" description="Disordered" evidence="1">
    <location>
        <begin position="1"/>
        <end position="124"/>
    </location>
</feature>
<protein>
    <submittedName>
        <fullName evidence="2">Uncharacterized protein</fullName>
    </submittedName>
</protein>
<dbReference type="InParanoid" id="A0A0C3CQ49"/>
<name>A0A0C3CQ49_PILCF</name>
<dbReference type="Proteomes" id="UP000054166">
    <property type="component" value="Unassembled WGS sequence"/>
</dbReference>
<accession>A0A0C3CQ49</accession>